<organism evidence="4">
    <name type="scientific">Alexandrium monilatum</name>
    <dbReference type="NCBI Taxonomy" id="311494"/>
    <lineage>
        <taxon>Eukaryota</taxon>
        <taxon>Sar</taxon>
        <taxon>Alveolata</taxon>
        <taxon>Dinophyceae</taxon>
        <taxon>Gonyaulacales</taxon>
        <taxon>Pyrocystaceae</taxon>
        <taxon>Alexandrium</taxon>
    </lineage>
</organism>
<dbReference type="AlphaFoldDB" id="A0A7S4Q439"/>
<dbReference type="SUPFAM" id="SSF53067">
    <property type="entry name" value="Actin-like ATPase domain"/>
    <property type="match status" value="2"/>
</dbReference>
<dbReference type="InterPro" id="IPR004000">
    <property type="entry name" value="Actin"/>
</dbReference>
<protein>
    <recommendedName>
        <fullName evidence="5">Actin-related protein 8</fullName>
    </recommendedName>
</protein>
<evidence type="ECO:0000256" key="1">
    <source>
        <dbReference type="ARBA" id="ARBA00049360"/>
    </source>
</evidence>
<evidence type="ECO:0008006" key="5">
    <source>
        <dbReference type="Google" id="ProtNLM"/>
    </source>
</evidence>
<proteinExistence type="inferred from homology"/>
<accession>A0A7S4Q439</accession>
<evidence type="ECO:0000313" key="4">
    <source>
        <dbReference type="EMBL" id="CAE4571696.1"/>
    </source>
</evidence>
<feature type="region of interest" description="Disordered" evidence="3">
    <location>
        <begin position="1"/>
        <end position="63"/>
    </location>
</feature>
<gene>
    <name evidence="4" type="ORF">AMON00008_LOCUS11315</name>
</gene>
<name>A0A7S4Q439_9DINO</name>
<evidence type="ECO:0000256" key="3">
    <source>
        <dbReference type="SAM" id="MobiDB-lite"/>
    </source>
</evidence>
<comment type="similarity">
    <text evidence="2">Belongs to the actin family.</text>
</comment>
<dbReference type="PANTHER" id="PTHR11937">
    <property type="entry name" value="ACTIN"/>
    <property type="match status" value="1"/>
</dbReference>
<dbReference type="Gene3D" id="3.90.640.10">
    <property type="entry name" value="Actin, Chain A, domain 4"/>
    <property type="match status" value="1"/>
</dbReference>
<dbReference type="Pfam" id="PF00022">
    <property type="entry name" value="Actin"/>
    <property type="match status" value="2"/>
</dbReference>
<dbReference type="SMART" id="SM00268">
    <property type="entry name" value="ACTIN"/>
    <property type="match status" value="1"/>
</dbReference>
<dbReference type="EMBL" id="HBNR01017161">
    <property type="protein sequence ID" value="CAE4571696.1"/>
    <property type="molecule type" value="Transcribed_RNA"/>
</dbReference>
<dbReference type="InterPro" id="IPR043129">
    <property type="entry name" value="ATPase_NBD"/>
</dbReference>
<feature type="compositionally biased region" description="Low complexity" evidence="3">
    <location>
        <begin position="28"/>
        <end position="56"/>
    </location>
</feature>
<evidence type="ECO:0000256" key="2">
    <source>
        <dbReference type="RuleBase" id="RU000487"/>
    </source>
</evidence>
<dbReference type="CDD" id="cd10207">
    <property type="entry name" value="ASKHA_NBD_Arp10"/>
    <property type="match status" value="1"/>
</dbReference>
<dbReference type="Gene3D" id="3.30.420.40">
    <property type="match status" value="2"/>
</dbReference>
<sequence>MAGTGDTDAKNPLLSVLKADTGSGGASPGTPASPGSSLPVPGSGGSNLLSPTTSTGHGPAKAAPTAAELLQRVGVSGSTPSTGAKWMAARTSTLPYRGLGLGSSYFIEKQAVVIDFGQAYTKVGFAMESRPRHIFASPELRTLQRQGCSLSTTAGVDQWIDILDRLLNRVFFYYLSVSPKDRRVVICDPVRVPSQFRSALVHVLFKRLSVPAVSFVADLVMPLYLTGLHSGLVIDCGHEAARVMATFAGVPIISALTAAACGGRRAHRRLGRCLHARLPEAARGPWLEEDAVLEDIAVRTGYVACTIPAANAGEPSLSLKTDKAMPFKPPGGDLLQVPPECRWEPFEVFFSAEGTDTGDPTVVDDDETLDEYCSCSSIPEAFVETIARLPTDVRSFVVQNVVVCGGCAALRGLLPRLALELHVALERDSRTAALAQRLLITPLDFPPVSAVWTGGAIFATLEGVTDYTREDYDKGQPLPDWAREGYI</sequence>
<reference evidence="4" key="1">
    <citation type="submission" date="2021-01" db="EMBL/GenBank/DDBJ databases">
        <authorList>
            <person name="Corre E."/>
            <person name="Pelletier E."/>
            <person name="Niang G."/>
            <person name="Scheremetjew M."/>
            <person name="Finn R."/>
            <person name="Kale V."/>
            <person name="Holt S."/>
            <person name="Cochrane G."/>
            <person name="Meng A."/>
            <person name="Brown T."/>
            <person name="Cohen L."/>
        </authorList>
    </citation>
    <scope>NUCLEOTIDE SEQUENCE</scope>
    <source>
        <strain evidence="4">CCMP3105</strain>
    </source>
</reference>
<comment type="catalytic activity">
    <reaction evidence="1">
        <text>ATP + H2O = ADP + phosphate + H(+)</text>
        <dbReference type="Rhea" id="RHEA:13065"/>
        <dbReference type="ChEBI" id="CHEBI:15377"/>
        <dbReference type="ChEBI" id="CHEBI:15378"/>
        <dbReference type="ChEBI" id="CHEBI:30616"/>
        <dbReference type="ChEBI" id="CHEBI:43474"/>
        <dbReference type="ChEBI" id="CHEBI:456216"/>
    </reaction>
</comment>